<proteinExistence type="evidence at transcript level"/>
<keyword evidence="3" id="KW-0812">Transmembrane</keyword>
<dbReference type="EMBL" id="HQ585015">
    <property type="protein sequence ID" value="AEM44816.1"/>
    <property type="molecule type" value="Genomic_DNA"/>
</dbReference>
<protein>
    <submittedName>
        <fullName evidence="5">Zinc finger DNA binding protein</fullName>
    </submittedName>
</protein>
<dbReference type="Gene3D" id="1.10.287.1490">
    <property type="match status" value="1"/>
</dbReference>
<reference evidence="6" key="2">
    <citation type="submission" date="2023-06" db="EMBL/GenBank/DDBJ databases">
        <authorList>
            <person name="Ali E."/>
            <person name="Tabasssum B."/>
            <person name="Nasir I.A."/>
        </authorList>
    </citation>
    <scope>NUCLEOTIDE SEQUENCE</scope>
</reference>
<feature type="transmembrane region" description="Helical" evidence="3">
    <location>
        <begin position="373"/>
        <end position="391"/>
    </location>
</feature>
<evidence type="ECO:0000256" key="2">
    <source>
        <dbReference type="SAM" id="MobiDB-lite"/>
    </source>
</evidence>
<dbReference type="AlphaFoldDB" id="G3E4N3"/>
<dbReference type="OrthoDB" id="7484295at2759"/>
<evidence type="ECO:0000313" key="6">
    <source>
        <dbReference type="EMBL" id="WMM65758.1"/>
    </source>
</evidence>
<keyword evidence="1" id="KW-0175">Coiled coil</keyword>
<feature type="domain" description="FP protein C-terminal" evidence="4">
    <location>
        <begin position="262"/>
        <end position="313"/>
    </location>
</feature>
<name>G3E4N3_PECGO</name>
<evidence type="ECO:0000256" key="3">
    <source>
        <dbReference type="SAM" id="Phobius"/>
    </source>
</evidence>
<sequence>MMQRSPPKQHSSNPDLSTTNETLSNVSIRKRKQPDNEILEEIKNMQTSFTQALRDLRRDLDAKFENIADSIQTVRSDLENYQSQIKKDIDDLRCENNTMKIKVENLTKEVSDLQESTQFISNQQDEFGKYVGKISEYTKSVDEHEQTIITLTSKIDNLEQQARQCNIEISNLPEKRDENLLSLIESIGTQIGCVINRRDVVSIHRVPHASQNNKPKNVIAKLTSRILRDNVLGSYRIKKGLLSTDLGFSGAPHNIYLNEHLTLRNKKLFRSAREAANQNNFKFVWVKHSTILVRASENSPVIAIRTEQDIKKIQNAGTTTTTYKPRTVCLQINSLLFYCTTEIHFLSLVYLGHTFYLMLNYICTHYVEEAFRYLYRFTVLFLFYVWCLTILSNNIPLLPFLTVSTSK</sequence>
<keyword evidence="3" id="KW-0472">Membrane</keyword>
<organism evidence="5">
    <name type="scientific">Pectinophora gossypiella</name>
    <name type="common">Cotton pink bollworm</name>
    <name type="synonym">Depressaria gossypiella</name>
    <dbReference type="NCBI Taxonomy" id="13191"/>
    <lineage>
        <taxon>Eukaryota</taxon>
        <taxon>Metazoa</taxon>
        <taxon>Ecdysozoa</taxon>
        <taxon>Arthropoda</taxon>
        <taxon>Hexapoda</taxon>
        <taxon>Insecta</taxon>
        <taxon>Pterygota</taxon>
        <taxon>Neoptera</taxon>
        <taxon>Endopterygota</taxon>
        <taxon>Lepidoptera</taxon>
        <taxon>Glossata</taxon>
        <taxon>Ditrysia</taxon>
        <taxon>Gelechioidea</taxon>
        <taxon>Gelechiidae</taxon>
        <taxon>Apatetrinae</taxon>
        <taxon>Pectinophora</taxon>
    </lineage>
</organism>
<evidence type="ECO:0000313" key="5">
    <source>
        <dbReference type="EMBL" id="AEM44816.1"/>
    </source>
</evidence>
<evidence type="ECO:0000256" key="1">
    <source>
        <dbReference type="SAM" id="Coils"/>
    </source>
</evidence>
<dbReference type="EMBL" id="OR180370">
    <property type="protein sequence ID" value="WMM65758.1"/>
    <property type="molecule type" value="mRNA"/>
</dbReference>
<dbReference type="InterPro" id="IPR057251">
    <property type="entry name" value="FP_C"/>
</dbReference>
<feature type="coiled-coil region" evidence="1">
    <location>
        <begin position="89"/>
        <end position="175"/>
    </location>
</feature>
<feature type="transmembrane region" description="Helical" evidence="3">
    <location>
        <begin position="343"/>
        <end position="361"/>
    </location>
</feature>
<reference evidence="5" key="1">
    <citation type="journal article" date="2011" name="Insect Mol. Biol.">
        <title>Insertion of an intact CR1 retrotransposon in a cadherin gene linked with Bt resistance in the pink bollworm, Pectinophora gossypiella.</title>
        <authorList>
            <person name="Fabrick J.A."/>
            <person name="Mathew L.G."/>
            <person name="Tabashnik B.E."/>
            <person name="Li X."/>
        </authorList>
    </citation>
    <scope>NUCLEOTIDE SEQUENCE</scope>
    <source>
        <strain evidence="5">BxR</strain>
    </source>
</reference>
<feature type="region of interest" description="Disordered" evidence="2">
    <location>
        <begin position="1"/>
        <end position="35"/>
    </location>
</feature>
<dbReference type="Pfam" id="PF25298">
    <property type="entry name" value="Baculo_FP_2nd"/>
    <property type="match status" value="1"/>
</dbReference>
<evidence type="ECO:0000259" key="4">
    <source>
        <dbReference type="Pfam" id="PF25298"/>
    </source>
</evidence>
<feature type="compositionally biased region" description="Polar residues" evidence="2">
    <location>
        <begin position="1"/>
        <end position="27"/>
    </location>
</feature>
<accession>G3E4N3</accession>
<keyword evidence="3" id="KW-1133">Transmembrane helix</keyword>